<keyword evidence="3" id="KW-1185">Reference proteome</keyword>
<evidence type="ECO:0000313" key="2">
    <source>
        <dbReference type="EnsemblMetazoa" id="CJA34364a.1"/>
    </source>
</evidence>
<reference evidence="2" key="2">
    <citation type="submission" date="2022-06" db="UniProtKB">
        <authorList>
            <consortium name="EnsemblMetazoa"/>
        </authorList>
    </citation>
    <scope>IDENTIFICATION</scope>
    <source>
        <strain evidence="2">DF5081</strain>
    </source>
</reference>
<evidence type="ECO:0000256" key="1">
    <source>
        <dbReference type="SAM" id="SignalP"/>
    </source>
</evidence>
<organism evidence="2 3">
    <name type="scientific">Caenorhabditis japonica</name>
    <dbReference type="NCBI Taxonomy" id="281687"/>
    <lineage>
        <taxon>Eukaryota</taxon>
        <taxon>Metazoa</taxon>
        <taxon>Ecdysozoa</taxon>
        <taxon>Nematoda</taxon>
        <taxon>Chromadorea</taxon>
        <taxon>Rhabditida</taxon>
        <taxon>Rhabditina</taxon>
        <taxon>Rhabditomorpha</taxon>
        <taxon>Rhabditoidea</taxon>
        <taxon>Rhabditidae</taxon>
        <taxon>Peloderinae</taxon>
        <taxon>Caenorhabditis</taxon>
    </lineage>
</organism>
<name>A0A8R1EIH6_CAEJA</name>
<protein>
    <submittedName>
        <fullName evidence="2">Uncharacterized protein</fullName>
    </submittedName>
</protein>
<proteinExistence type="predicted"/>
<feature type="chain" id="PRO_5035772167" evidence="1">
    <location>
        <begin position="20"/>
        <end position="101"/>
    </location>
</feature>
<dbReference type="Proteomes" id="UP000005237">
    <property type="component" value="Unassembled WGS sequence"/>
</dbReference>
<feature type="signal peptide" evidence="1">
    <location>
        <begin position="1"/>
        <end position="19"/>
    </location>
</feature>
<dbReference type="AlphaFoldDB" id="A0A8R1EIH6"/>
<dbReference type="EnsemblMetazoa" id="CJA34364a.1">
    <property type="protein sequence ID" value="CJA34364a.1"/>
    <property type="gene ID" value="WBGene00210211"/>
</dbReference>
<keyword evidence="1" id="KW-0732">Signal</keyword>
<sequence length="101" mass="11842">MNTFTVFLAIAMLLATALAGPGGNKYGFPSSYERFLERQGVWDFNKHDVRDDYRRKANYERNLRDLFEDWKKQTRWGAKDYSSKKFQQPSGGFVRYGFPGK</sequence>
<accession>A0A8R1EIH6</accession>
<evidence type="ECO:0000313" key="3">
    <source>
        <dbReference type="Proteomes" id="UP000005237"/>
    </source>
</evidence>
<reference evidence="3" key="1">
    <citation type="submission" date="2010-08" db="EMBL/GenBank/DDBJ databases">
        <authorList>
            <consortium name="Caenorhabditis japonica Sequencing Consortium"/>
            <person name="Wilson R.K."/>
        </authorList>
    </citation>
    <scope>NUCLEOTIDE SEQUENCE [LARGE SCALE GENOMIC DNA]</scope>
    <source>
        <strain evidence="3">DF5081</strain>
    </source>
</reference>
<dbReference type="PANTHER" id="PTHR39381">
    <property type="entry name" value="PROTEIN CBG14825-RELATED"/>
    <property type="match status" value="1"/>
</dbReference>